<dbReference type="AlphaFoldDB" id="A0A9P4P3I4"/>
<evidence type="ECO:0000256" key="6">
    <source>
        <dbReference type="ARBA" id="ARBA00023242"/>
    </source>
</evidence>
<dbReference type="SMART" id="SM00479">
    <property type="entry name" value="EXOIII"/>
    <property type="match status" value="1"/>
</dbReference>
<dbReference type="InterPro" id="IPR012337">
    <property type="entry name" value="RNaseH-like_sf"/>
</dbReference>
<keyword evidence="3" id="KW-0540">Nuclease</keyword>
<comment type="caution">
    <text evidence="9">The sequence shown here is derived from an EMBL/GenBank/DDBJ whole genome shotgun (WGS) entry which is preliminary data.</text>
</comment>
<keyword evidence="5" id="KW-0269">Exonuclease</keyword>
<evidence type="ECO:0000256" key="7">
    <source>
        <dbReference type="SAM" id="MobiDB-lite"/>
    </source>
</evidence>
<feature type="compositionally biased region" description="Basic residues" evidence="7">
    <location>
        <begin position="59"/>
        <end position="69"/>
    </location>
</feature>
<dbReference type="GO" id="GO:0003676">
    <property type="term" value="F:nucleic acid binding"/>
    <property type="evidence" value="ECO:0007669"/>
    <property type="project" value="InterPro"/>
</dbReference>
<sequence>MSRKRSRHEVDDPHAPTTNGFGMGHTLTFLKDSKDEAADVPQNTTKCSPNDDEDTWHKVVGKGGKKKRKLNPDKAKNNYPEINHSSNARLQSKIKITDFQSLVLYLLADGTAPQWVSVRHHNAVKKVVVIMIPGLDPGMFRGTTSLETNTINGSIVQSDEKAANLVSEDENNAEAPATKFISTPTHKPTPDDYYPAKLDSSKLPDALKPLAEIFPHVWPVRMPGDDKYFKIHSPLQPMLNVPLTKTKEEKKMKGPVPAKSDSFQSKRTRITEYMCTVDDLQENEYVLHPAFFSTETTKTEAQVIRRKAKQAEEDGWMDTRVSHLDEAIVPDDNVQKGSITAGRNILAMDCEMCKIEGDVFALTRISLIGWDGSVILDELVKPETPIIDYLTPYSGITAEMLEPVTTRLADIQSRLLDIITPTTILIGHSLNSDLDALKLTHPFIVDTALIYPHPRGPPLKSSLKFLAQKYVGREIQKQHGTTGHDSIEDARAVLDLVKKKCEKGPQWGTSEANSESIFQRLKRAPRPKVFRFNANAEEFRTSAIVDWGNPQRGHGTHADTIVGCEDDAEVAEGIKKAVIGDKSYDTASRQGADFIWARFREVEALRGWWSTSKTVDNDALRRKALVKYSVSEAQAEGEGPDAGTLAAAVKQTVAYVADIYASLPPCTALMVYSGHGDPRETVRLQKMHQQFKQEFRIKKWDELSVRWTDDENQQLRRACNQAREGVGFVVVK</sequence>
<feature type="region of interest" description="Disordered" evidence="7">
    <location>
        <begin position="1"/>
        <end position="84"/>
    </location>
</feature>
<dbReference type="PANTHER" id="PTHR12801">
    <property type="entry name" value="RNA EXONUCLEASE REXO1 / RECO3 FAMILY MEMBER-RELATED"/>
    <property type="match status" value="1"/>
</dbReference>
<evidence type="ECO:0000256" key="2">
    <source>
        <dbReference type="ARBA" id="ARBA00006357"/>
    </source>
</evidence>
<feature type="domain" description="Exonuclease" evidence="8">
    <location>
        <begin position="344"/>
        <end position="506"/>
    </location>
</feature>
<dbReference type="InterPro" id="IPR036397">
    <property type="entry name" value="RNaseH_sf"/>
</dbReference>
<evidence type="ECO:0000256" key="1">
    <source>
        <dbReference type="ARBA" id="ARBA00004123"/>
    </source>
</evidence>
<evidence type="ECO:0000256" key="4">
    <source>
        <dbReference type="ARBA" id="ARBA00022801"/>
    </source>
</evidence>
<dbReference type="InterPro" id="IPR013520">
    <property type="entry name" value="Ribonucl_H"/>
</dbReference>
<dbReference type="FunFam" id="3.30.420.10:FF:000019">
    <property type="entry name" value="RNA exonuclease NEF-sp"/>
    <property type="match status" value="1"/>
</dbReference>
<proteinExistence type="inferred from homology"/>
<reference evidence="9" key="1">
    <citation type="journal article" date="2020" name="Stud. Mycol.">
        <title>101 Dothideomycetes genomes: a test case for predicting lifestyles and emergence of pathogens.</title>
        <authorList>
            <person name="Haridas S."/>
            <person name="Albert R."/>
            <person name="Binder M."/>
            <person name="Bloem J."/>
            <person name="Labutti K."/>
            <person name="Salamov A."/>
            <person name="Andreopoulos B."/>
            <person name="Baker S."/>
            <person name="Barry K."/>
            <person name="Bills G."/>
            <person name="Bluhm B."/>
            <person name="Cannon C."/>
            <person name="Castanera R."/>
            <person name="Culley D."/>
            <person name="Daum C."/>
            <person name="Ezra D."/>
            <person name="Gonzalez J."/>
            <person name="Henrissat B."/>
            <person name="Kuo A."/>
            <person name="Liang C."/>
            <person name="Lipzen A."/>
            <person name="Lutzoni F."/>
            <person name="Magnuson J."/>
            <person name="Mondo S."/>
            <person name="Nolan M."/>
            <person name="Ohm R."/>
            <person name="Pangilinan J."/>
            <person name="Park H.-J."/>
            <person name="Ramirez L."/>
            <person name="Alfaro M."/>
            <person name="Sun H."/>
            <person name="Tritt A."/>
            <person name="Yoshinaga Y."/>
            <person name="Zwiers L.-H."/>
            <person name="Turgeon B."/>
            <person name="Goodwin S."/>
            <person name="Spatafora J."/>
            <person name="Crous P."/>
            <person name="Grigoriev I."/>
        </authorList>
    </citation>
    <scope>NUCLEOTIDE SEQUENCE</scope>
    <source>
        <strain evidence="9">CBS 130266</strain>
    </source>
</reference>
<name>A0A9P4P3I4_9PEZI</name>
<dbReference type="PANTHER" id="PTHR12801:SF115">
    <property type="entry name" value="FI18136P1-RELATED"/>
    <property type="match status" value="1"/>
</dbReference>
<comment type="similarity">
    <text evidence="2">Belongs to the REXO1/REXO3 family.</text>
</comment>
<gene>
    <name evidence="9" type="ORF">EJ08DRAFT_644905</name>
</gene>
<dbReference type="Proteomes" id="UP000800235">
    <property type="component" value="Unassembled WGS sequence"/>
</dbReference>
<evidence type="ECO:0000313" key="9">
    <source>
        <dbReference type="EMBL" id="KAF2436572.1"/>
    </source>
</evidence>
<evidence type="ECO:0000256" key="3">
    <source>
        <dbReference type="ARBA" id="ARBA00022722"/>
    </source>
</evidence>
<dbReference type="InterPro" id="IPR034922">
    <property type="entry name" value="REX1-like_exo"/>
</dbReference>
<dbReference type="OrthoDB" id="206335at2759"/>
<organism evidence="9 10">
    <name type="scientific">Tothia fuscella</name>
    <dbReference type="NCBI Taxonomy" id="1048955"/>
    <lineage>
        <taxon>Eukaryota</taxon>
        <taxon>Fungi</taxon>
        <taxon>Dikarya</taxon>
        <taxon>Ascomycota</taxon>
        <taxon>Pezizomycotina</taxon>
        <taxon>Dothideomycetes</taxon>
        <taxon>Pleosporomycetidae</taxon>
        <taxon>Venturiales</taxon>
        <taxon>Cylindrosympodiaceae</taxon>
        <taxon>Tothia</taxon>
    </lineage>
</organism>
<comment type="subcellular location">
    <subcellularLocation>
        <location evidence="1">Nucleus</location>
    </subcellularLocation>
</comment>
<dbReference type="EMBL" id="MU007010">
    <property type="protein sequence ID" value="KAF2436572.1"/>
    <property type="molecule type" value="Genomic_DNA"/>
</dbReference>
<accession>A0A9P4P3I4</accession>
<keyword evidence="4" id="KW-0378">Hydrolase</keyword>
<dbReference type="Gene3D" id="3.30.420.10">
    <property type="entry name" value="Ribonuclease H-like superfamily/Ribonuclease H"/>
    <property type="match status" value="1"/>
</dbReference>
<dbReference type="InterPro" id="IPR047021">
    <property type="entry name" value="REXO1/3/4-like"/>
</dbReference>
<protein>
    <recommendedName>
        <fullName evidence="8">Exonuclease domain-containing protein</fullName>
    </recommendedName>
</protein>
<dbReference type="GO" id="GO:0004527">
    <property type="term" value="F:exonuclease activity"/>
    <property type="evidence" value="ECO:0007669"/>
    <property type="project" value="UniProtKB-KW"/>
</dbReference>
<evidence type="ECO:0000313" key="10">
    <source>
        <dbReference type="Proteomes" id="UP000800235"/>
    </source>
</evidence>
<keyword evidence="6" id="KW-0539">Nucleus</keyword>
<evidence type="ECO:0000259" key="8">
    <source>
        <dbReference type="SMART" id="SM00479"/>
    </source>
</evidence>
<dbReference type="SUPFAM" id="SSF53098">
    <property type="entry name" value="Ribonuclease H-like"/>
    <property type="match status" value="1"/>
</dbReference>
<dbReference type="GO" id="GO:0005634">
    <property type="term" value="C:nucleus"/>
    <property type="evidence" value="ECO:0007669"/>
    <property type="project" value="UniProtKB-SubCell"/>
</dbReference>
<dbReference type="CDD" id="cd06145">
    <property type="entry name" value="REX1_like"/>
    <property type="match status" value="1"/>
</dbReference>
<evidence type="ECO:0000256" key="5">
    <source>
        <dbReference type="ARBA" id="ARBA00022839"/>
    </source>
</evidence>
<keyword evidence="10" id="KW-1185">Reference proteome</keyword>